<evidence type="ECO:0000313" key="6">
    <source>
        <dbReference type="Proteomes" id="UP000190188"/>
    </source>
</evidence>
<dbReference type="AlphaFoldDB" id="A0A1T2XHJ2"/>
<dbReference type="EMBL" id="MSZX01000003">
    <property type="protein sequence ID" value="OPA79344.1"/>
    <property type="molecule type" value="Genomic_DNA"/>
</dbReference>
<gene>
    <name evidence="5" type="ORF">BVG16_09680</name>
</gene>
<dbReference type="PANTHER" id="PTHR11104">
    <property type="entry name" value="AMINOGLYCOSIDE N3-ACETYLTRANSFERASE"/>
    <property type="match status" value="1"/>
</dbReference>
<keyword evidence="2 4" id="KW-0808">Transferase</keyword>
<evidence type="ECO:0000256" key="4">
    <source>
        <dbReference type="RuleBase" id="RU365031"/>
    </source>
</evidence>
<dbReference type="GO" id="GO:0046353">
    <property type="term" value="F:aminoglycoside 3-N-acetyltransferase activity"/>
    <property type="evidence" value="ECO:0007669"/>
    <property type="project" value="UniProtKB-EC"/>
</dbReference>
<accession>A0A1T2XHJ2</accession>
<dbReference type="RefSeq" id="WP_078498344.1">
    <property type="nucleotide sequence ID" value="NZ_MSZX01000003.1"/>
</dbReference>
<keyword evidence="3 4" id="KW-0012">Acyltransferase</keyword>
<dbReference type="InterPro" id="IPR003679">
    <property type="entry name" value="Amioglycoside_AcTrfase"/>
</dbReference>
<keyword evidence="6" id="KW-1185">Reference proteome</keyword>
<dbReference type="STRING" id="1324314.BVG16_09680"/>
<dbReference type="Pfam" id="PF02522">
    <property type="entry name" value="Antibiotic_NAT"/>
    <property type="match status" value="1"/>
</dbReference>
<keyword evidence="4" id="KW-0046">Antibiotic resistance</keyword>
<comment type="caution">
    <text evidence="5">The sequence shown here is derived from an EMBL/GenBank/DDBJ whole genome shotgun (WGS) entry which is preliminary data.</text>
</comment>
<dbReference type="SUPFAM" id="SSF110710">
    <property type="entry name" value="TTHA0583/YokD-like"/>
    <property type="match status" value="1"/>
</dbReference>
<sequence length="270" mass="29785">MSELHIIESTRTPNTVESIENDLVALGILEGDLLLVHSSLSSLGWVCGGEQAVIMALLHTLGPEGTLVMPAHSSHISDPVEWGNPPIPSDWLADIYLHMPAFHPDLTPTRGMGSIAELFRTMSPTIRSLHPQSSFAAQGPLAHRVTQDHLLTPQLGQSSPLGRLYDLDAKVLLLGVGYDSCTSFHLAETLNESMPMKRMGAAMEEEGSRTWKWFEDYDYNSDDFESLGKAMERHTAVSIGKVGKAQCKLFSIRKAVDFAAKWLNEQRFSN</sequence>
<evidence type="ECO:0000256" key="3">
    <source>
        <dbReference type="ARBA" id="ARBA00023315"/>
    </source>
</evidence>
<name>A0A1T2XHJ2_9BACL</name>
<comment type="similarity">
    <text evidence="1 4">Belongs to the antibiotic N-acetyltransferase family.</text>
</comment>
<dbReference type="Proteomes" id="UP000190188">
    <property type="component" value="Unassembled WGS sequence"/>
</dbReference>
<dbReference type="InterPro" id="IPR028345">
    <property type="entry name" value="Antibiotic_NAT-like"/>
</dbReference>
<comment type="catalytic activity">
    <reaction evidence="4">
        <text>a 2-deoxystreptamine antibiotic + acetyl-CoA = an N(3)-acetyl-2-deoxystreptamine antibiotic + CoA + H(+)</text>
        <dbReference type="Rhea" id="RHEA:12665"/>
        <dbReference type="ChEBI" id="CHEBI:15378"/>
        <dbReference type="ChEBI" id="CHEBI:57287"/>
        <dbReference type="ChEBI" id="CHEBI:57288"/>
        <dbReference type="ChEBI" id="CHEBI:57921"/>
        <dbReference type="ChEBI" id="CHEBI:77452"/>
        <dbReference type="EC" id="2.3.1.81"/>
    </reaction>
</comment>
<dbReference type="GO" id="GO:0046677">
    <property type="term" value="P:response to antibiotic"/>
    <property type="evidence" value="ECO:0007669"/>
    <property type="project" value="UniProtKB-KW"/>
</dbReference>
<evidence type="ECO:0000313" key="5">
    <source>
        <dbReference type="EMBL" id="OPA79344.1"/>
    </source>
</evidence>
<proteinExistence type="inferred from homology"/>
<dbReference type="OrthoDB" id="7330654at2"/>
<protein>
    <recommendedName>
        <fullName evidence="4">Aminoglycoside N(3)-acetyltransferase</fullName>
        <ecNumber evidence="4">2.3.1.-</ecNumber>
    </recommendedName>
</protein>
<dbReference type="PANTHER" id="PTHR11104:SF0">
    <property type="entry name" value="SPBETA PROPHAGE-DERIVED AMINOGLYCOSIDE N(3')-ACETYLTRANSFERASE-LIKE PROTEIN YOKD"/>
    <property type="match status" value="1"/>
</dbReference>
<dbReference type="EC" id="2.3.1.-" evidence="4"/>
<organism evidence="5 6">
    <name type="scientific">Paenibacillus selenitireducens</name>
    <dbReference type="NCBI Taxonomy" id="1324314"/>
    <lineage>
        <taxon>Bacteria</taxon>
        <taxon>Bacillati</taxon>
        <taxon>Bacillota</taxon>
        <taxon>Bacilli</taxon>
        <taxon>Bacillales</taxon>
        <taxon>Paenibacillaceae</taxon>
        <taxon>Paenibacillus</taxon>
    </lineage>
</organism>
<evidence type="ECO:0000256" key="2">
    <source>
        <dbReference type="ARBA" id="ARBA00022679"/>
    </source>
</evidence>
<reference evidence="5 6" key="1">
    <citation type="submission" date="2017-01" db="EMBL/GenBank/DDBJ databases">
        <title>Genome analysis of Paenibacillus selenitrireducens ES3-24.</title>
        <authorList>
            <person name="Xu D."/>
            <person name="Yao R."/>
            <person name="Zheng S."/>
        </authorList>
    </citation>
    <scope>NUCLEOTIDE SEQUENCE [LARGE SCALE GENOMIC DNA]</scope>
    <source>
        <strain evidence="5 6">ES3-24</strain>
    </source>
</reference>
<evidence type="ECO:0000256" key="1">
    <source>
        <dbReference type="ARBA" id="ARBA00006383"/>
    </source>
</evidence>